<dbReference type="EMBL" id="JABYQT010000001">
    <property type="protein sequence ID" value="MBZ5486049.1"/>
    <property type="molecule type" value="Genomic_DNA"/>
</dbReference>
<protein>
    <submittedName>
        <fullName evidence="1">RidA family protein</fullName>
    </submittedName>
</protein>
<gene>
    <name evidence="1" type="ORF">HW452_00740</name>
</gene>
<sequence length="141" mass="15673">MNKAVQHTDILCQNSSEISAPGGHYSHVCVAGDQVFISGQLPIQPDGTQLTNHSFEEQARQVLENVDACLACVDLDRTRLTQVRIYVTDINNWPRFNELYASWIGEHRPARAVAGVAQLHFGFGVEVEAVAMLRPNNETQQ</sequence>
<name>A0ACC5VQN2_9GAMM</name>
<evidence type="ECO:0000313" key="2">
    <source>
        <dbReference type="Proteomes" id="UP001319846"/>
    </source>
</evidence>
<reference evidence="1" key="1">
    <citation type="submission" date="2020-06" db="EMBL/GenBank/DDBJ databases">
        <title>Whole Genome Sequence of Halomonas aquamarina MB598.</title>
        <authorList>
            <person name="Pervaiz M."/>
            <person name="Fariq A."/>
            <person name="Yasmin A."/>
            <person name="Welch M."/>
        </authorList>
    </citation>
    <scope>NUCLEOTIDE SEQUENCE</scope>
    <source>
        <strain evidence="1">MB598</strain>
    </source>
</reference>
<keyword evidence="2" id="KW-1185">Reference proteome</keyword>
<comment type="caution">
    <text evidence="1">The sequence shown here is derived from an EMBL/GenBank/DDBJ whole genome shotgun (WGS) entry which is preliminary data.</text>
</comment>
<dbReference type="Proteomes" id="UP001319846">
    <property type="component" value="Unassembled WGS sequence"/>
</dbReference>
<proteinExistence type="predicted"/>
<organism evidence="1 2">
    <name type="scientific">Vreelandella aquamarina</name>
    <dbReference type="NCBI Taxonomy" id="77097"/>
    <lineage>
        <taxon>Bacteria</taxon>
        <taxon>Pseudomonadati</taxon>
        <taxon>Pseudomonadota</taxon>
        <taxon>Gammaproteobacteria</taxon>
        <taxon>Oceanospirillales</taxon>
        <taxon>Halomonadaceae</taxon>
        <taxon>Vreelandella</taxon>
    </lineage>
</organism>
<accession>A0ACC5VQN2</accession>
<evidence type="ECO:0000313" key="1">
    <source>
        <dbReference type="EMBL" id="MBZ5486049.1"/>
    </source>
</evidence>